<dbReference type="SMART" id="SM00060">
    <property type="entry name" value="FN3"/>
    <property type="match status" value="1"/>
</dbReference>
<evidence type="ECO:0000313" key="4">
    <source>
        <dbReference type="EMBL" id="CAH0386929.1"/>
    </source>
</evidence>
<dbReference type="InterPro" id="IPR003961">
    <property type="entry name" value="FN3_dom"/>
</dbReference>
<name>A0A9P0A6V6_BEMTA</name>
<dbReference type="CDD" id="cd00063">
    <property type="entry name" value="FN3"/>
    <property type="match status" value="1"/>
</dbReference>
<keyword evidence="5" id="KW-1185">Reference proteome</keyword>
<evidence type="ECO:0000259" key="3">
    <source>
        <dbReference type="PROSITE" id="PS50853"/>
    </source>
</evidence>
<protein>
    <recommendedName>
        <fullName evidence="3">Fibronectin type-III domain-containing protein</fullName>
    </recommendedName>
</protein>
<dbReference type="InterPro" id="IPR013783">
    <property type="entry name" value="Ig-like_fold"/>
</dbReference>
<evidence type="ECO:0000256" key="2">
    <source>
        <dbReference type="SAM" id="SignalP"/>
    </source>
</evidence>
<dbReference type="Proteomes" id="UP001152759">
    <property type="component" value="Chromosome 3"/>
</dbReference>
<feature type="region of interest" description="Disordered" evidence="1">
    <location>
        <begin position="210"/>
        <end position="245"/>
    </location>
</feature>
<accession>A0A9P0A6V6</accession>
<evidence type="ECO:0000256" key="1">
    <source>
        <dbReference type="SAM" id="MobiDB-lite"/>
    </source>
</evidence>
<feature type="signal peptide" evidence="2">
    <location>
        <begin position="1"/>
        <end position="22"/>
    </location>
</feature>
<dbReference type="EMBL" id="OU963864">
    <property type="protein sequence ID" value="CAH0386929.1"/>
    <property type="molecule type" value="Genomic_DNA"/>
</dbReference>
<feature type="compositionally biased region" description="Basic residues" evidence="1">
    <location>
        <begin position="221"/>
        <end position="230"/>
    </location>
</feature>
<gene>
    <name evidence="4" type="ORF">BEMITA_LOCUS5993</name>
</gene>
<keyword evidence="2" id="KW-0732">Signal</keyword>
<dbReference type="SUPFAM" id="SSF49265">
    <property type="entry name" value="Fibronectin type III"/>
    <property type="match status" value="1"/>
</dbReference>
<dbReference type="Gene3D" id="2.60.40.10">
    <property type="entry name" value="Immunoglobulins"/>
    <property type="match status" value="1"/>
</dbReference>
<dbReference type="InterPro" id="IPR036116">
    <property type="entry name" value="FN3_sf"/>
</dbReference>
<reference evidence="4" key="1">
    <citation type="submission" date="2021-12" db="EMBL/GenBank/DDBJ databases">
        <authorList>
            <person name="King R."/>
        </authorList>
    </citation>
    <scope>NUCLEOTIDE SEQUENCE</scope>
</reference>
<feature type="domain" description="Fibronectin type-III" evidence="3">
    <location>
        <begin position="270"/>
        <end position="367"/>
    </location>
</feature>
<organism evidence="4 5">
    <name type="scientific">Bemisia tabaci</name>
    <name type="common">Sweetpotato whitefly</name>
    <name type="synonym">Aleurodes tabaci</name>
    <dbReference type="NCBI Taxonomy" id="7038"/>
    <lineage>
        <taxon>Eukaryota</taxon>
        <taxon>Metazoa</taxon>
        <taxon>Ecdysozoa</taxon>
        <taxon>Arthropoda</taxon>
        <taxon>Hexapoda</taxon>
        <taxon>Insecta</taxon>
        <taxon>Pterygota</taxon>
        <taxon>Neoptera</taxon>
        <taxon>Paraneoptera</taxon>
        <taxon>Hemiptera</taxon>
        <taxon>Sternorrhyncha</taxon>
        <taxon>Aleyrodoidea</taxon>
        <taxon>Aleyrodidae</taxon>
        <taxon>Aleyrodinae</taxon>
        <taxon>Bemisia</taxon>
    </lineage>
</organism>
<dbReference type="Pfam" id="PF00041">
    <property type="entry name" value="fn3"/>
    <property type="match status" value="1"/>
</dbReference>
<evidence type="ECO:0000313" key="5">
    <source>
        <dbReference type="Proteomes" id="UP001152759"/>
    </source>
</evidence>
<proteinExistence type="predicted"/>
<feature type="chain" id="PRO_5040162024" description="Fibronectin type-III domain-containing protein" evidence="2">
    <location>
        <begin position="23"/>
        <end position="367"/>
    </location>
</feature>
<sequence>MQPLDVTYVILSRFLLFHFARAENIAPGNLDSIQHFENSGVRIRCPARSFSIKDIGQSAGAMGLDGSMKPAPVQFTVSTKSPNAFLNQVLRINRRIYQCKTPILRKSDRHFFSRPKRELQLGPLLSLHSELNVILDCVTTRRILPPKNGKKGVVILESTGPQLWDFAKTVTGDDCQLEISDPSSSIPIVRELKFKVQGAANVEKRDPANHEITFRYGGGRGRGRGRRRGLGPKTTTTPKPVPIDKDVEYPEAFKSHLSNWDRKRGDMTRAPARPRIVQQSERLVQVEWKPPLKVMPIEFYRVEYMKDDSQNQWLPCHKGDLPARTRTFQFDQLMTFRRYKFRILVHYENGQERYSSPTTWFHLEDWT</sequence>
<dbReference type="PROSITE" id="PS50853">
    <property type="entry name" value="FN3"/>
    <property type="match status" value="1"/>
</dbReference>
<dbReference type="AlphaFoldDB" id="A0A9P0A6V6"/>